<reference evidence="2" key="1">
    <citation type="submission" date="2016-10" db="EMBL/GenBank/DDBJ databases">
        <authorList>
            <person name="Varghese N."/>
        </authorList>
    </citation>
    <scope>NUCLEOTIDE SEQUENCE [LARGE SCALE GENOMIC DNA]</scope>
    <source>
        <strain evidence="2">DSM 45096 / BCRC 16803 / CGMCC 4.1857 / CIP 109030 / JCM 12277 / KCTC 19219 / NBRC 100920 / 33214</strain>
    </source>
</reference>
<gene>
    <name evidence="1" type="ORF">SAMN05414137_14020</name>
</gene>
<accession>A0A1H8A2B4</accession>
<evidence type="ECO:0000313" key="1">
    <source>
        <dbReference type="EMBL" id="SEM64721.1"/>
    </source>
</evidence>
<dbReference type="OrthoDB" id="4261573at2"/>
<organism evidence="1 2">
    <name type="scientific">Streptacidiphilus jiangxiensis</name>
    <dbReference type="NCBI Taxonomy" id="235985"/>
    <lineage>
        <taxon>Bacteria</taxon>
        <taxon>Bacillati</taxon>
        <taxon>Actinomycetota</taxon>
        <taxon>Actinomycetes</taxon>
        <taxon>Kitasatosporales</taxon>
        <taxon>Streptomycetaceae</taxon>
        <taxon>Streptacidiphilus</taxon>
    </lineage>
</organism>
<name>A0A1H8A2B4_STRJI</name>
<dbReference type="RefSeq" id="WP_143094772.1">
    <property type="nucleotide sequence ID" value="NZ_BBPN01000056.1"/>
</dbReference>
<dbReference type="eggNOG" id="ENOG5031RT0">
    <property type="taxonomic scope" value="Bacteria"/>
</dbReference>
<protein>
    <recommendedName>
        <fullName evidence="3">Lasso RiPP family leader peptide-containing protein</fullName>
    </recommendedName>
</protein>
<proteinExistence type="predicted"/>
<keyword evidence="2" id="KW-1185">Reference proteome</keyword>
<dbReference type="STRING" id="235985.SAMN05414137_14020"/>
<evidence type="ECO:0008006" key="3">
    <source>
        <dbReference type="Google" id="ProtNLM"/>
    </source>
</evidence>
<sequence length="42" mass="4845">MTETTEQSNEYMAPALVEVGEFNEDTLGGWGTVPDWFFNMNW</sequence>
<dbReference type="NCBIfam" id="NF033521">
    <property type="entry name" value="lasso_leader_L3"/>
    <property type="match status" value="1"/>
</dbReference>
<evidence type="ECO:0000313" key="2">
    <source>
        <dbReference type="Proteomes" id="UP000183015"/>
    </source>
</evidence>
<dbReference type="Proteomes" id="UP000183015">
    <property type="component" value="Unassembled WGS sequence"/>
</dbReference>
<dbReference type="AlphaFoldDB" id="A0A1H8A2B4"/>
<dbReference type="EMBL" id="FOAZ01000040">
    <property type="protein sequence ID" value="SEM64721.1"/>
    <property type="molecule type" value="Genomic_DNA"/>
</dbReference>